<dbReference type="Gene3D" id="3.40.50.2000">
    <property type="entry name" value="Glycogen Phosphorylase B"/>
    <property type="match status" value="2"/>
</dbReference>
<dbReference type="GO" id="GO:0016757">
    <property type="term" value="F:glycosyltransferase activity"/>
    <property type="evidence" value="ECO:0007669"/>
    <property type="project" value="UniProtKB-ARBA"/>
</dbReference>
<dbReference type="PANTHER" id="PTHR45947">
    <property type="entry name" value="SULFOQUINOVOSYL TRANSFERASE SQD2"/>
    <property type="match status" value="1"/>
</dbReference>
<dbReference type="SUPFAM" id="SSF53756">
    <property type="entry name" value="UDP-Glycosyltransferase/glycogen phosphorylase"/>
    <property type="match status" value="1"/>
</dbReference>
<dbReference type="Pfam" id="PF13439">
    <property type="entry name" value="Glyco_transf_4"/>
    <property type="match status" value="1"/>
</dbReference>
<protein>
    <submittedName>
        <fullName evidence="3">Glycosyltransferase involved in cell wall biosynthesis</fullName>
    </submittedName>
</protein>
<evidence type="ECO:0000313" key="5">
    <source>
        <dbReference type="Proteomes" id="UP000239648"/>
    </source>
</evidence>
<name>A0A2S6G851_9GAMM</name>
<keyword evidence="5" id="KW-1185">Reference proteome</keyword>
<dbReference type="EMBL" id="PTIU01000006">
    <property type="protein sequence ID" value="PPK55376.1"/>
    <property type="molecule type" value="Genomic_DNA"/>
</dbReference>
<proteinExistence type="predicted"/>
<dbReference type="Proteomes" id="UP000239446">
    <property type="component" value="Unassembled WGS sequence"/>
</dbReference>
<evidence type="ECO:0000259" key="1">
    <source>
        <dbReference type="Pfam" id="PF13439"/>
    </source>
</evidence>
<gene>
    <name evidence="3" type="ORF">B0H24_1006140</name>
    <name evidence="2" type="ORF">BY455_106140</name>
</gene>
<keyword evidence="3" id="KW-0808">Transferase</keyword>
<dbReference type="AlphaFoldDB" id="A0A2S6G851"/>
<dbReference type="Proteomes" id="UP000239648">
    <property type="component" value="Unassembled WGS sequence"/>
</dbReference>
<evidence type="ECO:0000313" key="3">
    <source>
        <dbReference type="EMBL" id="PPK55376.1"/>
    </source>
</evidence>
<reference evidence="3 4" key="2">
    <citation type="submission" date="2018-02" db="EMBL/GenBank/DDBJ databases">
        <title>Subsurface microbial communities from deep shales in Ohio and West Virginia, USA.</title>
        <authorList>
            <person name="Wrighton K."/>
        </authorList>
    </citation>
    <scope>NUCLEOTIDE SEQUENCE [LARGE SCALE GENOMIC DNA]</scope>
    <source>
        <strain evidence="3 4">UTICA-S1B9</strain>
    </source>
</reference>
<comment type="caution">
    <text evidence="3">The sequence shown here is derived from an EMBL/GenBank/DDBJ whole genome shotgun (WGS) entry which is preliminary data.</text>
</comment>
<dbReference type="Pfam" id="PF13692">
    <property type="entry name" value="Glyco_trans_1_4"/>
    <property type="match status" value="1"/>
</dbReference>
<dbReference type="EMBL" id="PTIT01000006">
    <property type="protein sequence ID" value="PPK52400.1"/>
    <property type="molecule type" value="Genomic_DNA"/>
</dbReference>
<organism evidence="3 4">
    <name type="scientific">Marinobacter persicus</name>
    <dbReference type="NCBI Taxonomy" id="930118"/>
    <lineage>
        <taxon>Bacteria</taxon>
        <taxon>Pseudomonadati</taxon>
        <taxon>Pseudomonadota</taxon>
        <taxon>Gammaproteobacteria</taxon>
        <taxon>Pseudomonadales</taxon>
        <taxon>Marinobacteraceae</taxon>
        <taxon>Marinobacter</taxon>
    </lineage>
</organism>
<dbReference type="STRING" id="930118.SAMN05216429_10685"/>
<dbReference type="InterPro" id="IPR050194">
    <property type="entry name" value="Glycosyltransferase_grp1"/>
</dbReference>
<dbReference type="CDD" id="cd03814">
    <property type="entry name" value="GT4-like"/>
    <property type="match status" value="1"/>
</dbReference>
<evidence type="ECO:0000313" key="4">
    <source>
        <dbReference type="Proteomes" id="UP000239446"/>
    </source>
</evidence>
<sequence>MTTPLMSHLQRHHISIVSETFPPEINGVANTLKHLCQGLKQRGRQITVVRPAQPGEPKGPRPYQANSLCSGELVVTGVPIPGYSELQFGLARSAQLVAFWEQCRPESIYVATQGPLGLAAVKAAKRLGIPVCSGFHTNFHSYSGYYGLGALEWLLRGYGRWFHNRTHQTLVPTRKMQATVERMGIHNARLWSRGVDCQTFTPHKRCSLLRQSWGLSDSDRAVVYVGRLAAEKNVKLAVSCFERIRCLHPTARFILVGDGPLRQQLEARHPDYIFCGSQRGDDLARHYASADLFLFPSKTDTFGNVVLEAMASGLGVVAFDDAAAAEHIRQNENGMKAPLSDDEAFITHALRLMDQPSQLNQIRTRARLDALDLTWTNQIEIFEQLVLNQSERGPYNATDKQSIPIL</sequence>
<accession>A0A2S6G851</accession>
<dbReference type="PANTHER" id="PTHR45947:SF3">
    <property type="entry name" value="SULFOQUINOVOSYL TRANSFERASE SQD2"/>
    <property type="match status" value="1"/>
</dbReference>
<reference evidence="2 5" key="1">
    <citation type="submission" date="2018-02" db="EMBL/GenBank/DDBJ databases">
        <title>Deep subsurface shale carbon reservoir microbial communities from Ohio and West Virginia, USA.</title>
        <authorList>
            <person name="Wrighton K."/>
        </authorList>
    </citation>
    <scope>NUCLEOTIDE SEQUENCE [LARGE SCALE GENOMIC DNA]</scope>
    <source>
        <strain evidence="2 5">UTICA-S1B6</strain>
    </source>
</reference>
<dbReference type="InterPro" id="IPR028098">
    <property type="entry name" value="Glyco_trans_4-like_N"/>
</dbReference>
<feature type="domain" description="Glycosyltransferase subfamily 4-like N-terminal" evidence="1">
    <location>
        <begin position="25"/>
        <end position="198"/>
    </location>
</feature>
<evidence type="ECO:0000313" key="2">
    <source>
        <dbReference type="EMBL" id="PPK52400.1"/>
    </source>
</evidence>